<dbReference type="Pfam" id="PF12833">
    <property type="entry name" value="HTH_18"/>
    <property type="match status" value="1"/>
</dbReference>
<name>A0A919B8A5_9ACTN</name>
<evidence type="ECO:0000313" key="6">
    <source>
        <dbReference type="EMBL" id="GHF70781.1"/>
    </source>
</evidence>
<dbReference type="SUPFAM" id="SSF51215">
    <property type="entry name" value="Regulatory protein AraC"/>
    <property type="match status" value="1"/>
</dbReference>
<accession>A0A919B8A5</accession>
<evidence type="ECO:0000313" key="7">
    <source>
        <dbReference type="Proteomes" id="UP000638313"/>
    </source>
</evidence>
<dbReference type="AlphaFoldDB" id="A0A919B8A5"/>
<feature type="compositionally biased region" description="Basic and acidic residues" evidence="4">
    <location>
        <begin position="1"/>
        <end position="11"/>
    </location>
</feature>
<dbReference type="InterPro" id="IPR009057">
    <property type="entry name" value="Homeodomain-like_sf"/>
</dbReference>
<sequence>MKKNGHDERGPVPRGVAPVPYRPAPGAPPGIEVLTLARLAERAAAHGDDLHRPSRPAFHLLIVVRVGTVRCSVDFTTHDVTSGDWLWVRPGQVVRFCSAAEGAEGAVVVFPSGFLSGSTVALSGADDHTRCRSITPSPAHAAFLDRVLGALEDGYAAPPAGMPPAAHIEAMRHLLSALLVRLAHAEPSPAPAATENEAFRRFQGEVEKSFARTRRVEDYAALLGYSPRTLTRATRSAAGCGAKQFIDDRVLLEAKRLLVHTTLSPSAVGDRTGFDHATAFSAFFRRHTGLTPTAFRRRAVGDGGEAGASRPAG</sequence>
<dbReference type="SUPFAM" id="SSF46689">
    <property type="entry name" value="Homeodomain-like"/>
    <property type="match status" value="1"/>
</dbReference>
<reference evidence="6" key="2">
    <citation type="submission" date="2020-09" db="EMBL/GenBank/DDBJ databases">
        <authorList>
            <person name="Sun Q."/>
            <person name="Ohkuma M."/>
        </authorList>
    </citation>
    <scope>NUCLEOTIDE SEQUENCE</scope>
    <source>
        <strain evidence="6">JCM 4059</strain>
    </source>
</reference>
<dbReference type="InterPro" id="IPR003313">
    <property type="entry name" value="AraC-bd"/>
</dbReference>
<feature type="region of interest" description="Disordered" evidence="4">
    <location>
        <begin position="1"/>
        <end position="23"/>
    </location>
</feature>
<keyword evidence="7" id="KW-1185">Reference proteome</keyword>
<dbReference type="GO" id="GO:0003700">
    <property type="term" value="F:DNA-binding transcription factor activity"/>
    <property type="evidence" value="ECO:0007669"/>
    <property type="project" value="InterPro"/>
</dbReference>
<dbReference type="Pfam" id="PF02311">
    <property type="entry name" value="AraC_binding"/>
    <property type="match status" value="1"/>
</dbReference>
<dbReference type="PANTHER" id="PTHR46796">
    <property type="entry name" value="HTH-TYPE TRANSCRIPTIONAL ACTIVATOR RHAS-RELATED"/>
    <property type="match status" value="1"/>
</dbReference>
<keyword evidence="1" id="KW-0805">Transcription regulation</keyword>
<dbReference type="SMART" id="SM00342">
    <property type="entry name" value="HTH_ARAC"/>
    <property type="match status" value="1"/>
</dbReference>
<evidence type="ECO:0000259" key="5">
    <source>
        <dbReference type="PROSITE" id="PS01124"/>
    </source>
</evidence>
<keyword evidence="3" id="KW-0804">Transcription</keyword>
<proteinExistence type="predicted"/>
<evidence type="ECO:0000256" key="4">
    <source>
        <dbReference type="SAM" id="MobiDB-lite"/>
    </source>
</evidence>
<keyword evidence="2" id="KW-0238">DNA-binding</keyword>
<dbReference type="EMBL" id="BNBD01000020">
    <property type="protein sequence ID" value="GHF70781.1"/>
    <property type="molecule type" value="Genomic_DNA"/>
</dbReference>
<dbReference type="PROSITE" id="PS01124">
    <property type="entry name" value="HTH_ARAC_FAMILY_2"/>
    <property type="match status" value="1"/>
</dbReference>
<dbReference type="InterPro" id="IPR050204">
    <property type="entry name" value="AraC_XylS_family_regulators"/>
</dbReference>
<evidence type="ECO:0000256" key="2">
    <source>
        <dbReference type="ARBA" id="ARBA00023125"/>
    </source>
</evidence>
<dbReference type="RefSeq" id="WP_190132921.1">
    <property type="nucleotide sequence ID" value="NZ_BNBD01000020.1"/>
</dbReference>
<gene>
    <name evidence="6" type="ORF">GCM10010218_60100</name>
</gene>
<dbReference type="GO" id="GO:0043565">
    <property type="term" value="F:sequence-specific DNA binding"/>
    <property type="evidence" value="ECO:0007669"/>
    <property type="project" value="InterPro"/>
</dbReference>
<dbReference type="InterPro" id="IPR018060">
    <property type="entry name" value="HTH_AraC"/>
</dbReference>
<comment type="caution">
    <text evidence="6">The sequence shown here is derived from an EMBL/GenBank/DDBJ whole genome shotgun (WGS) entry which is preliminary data.</text>
</comment>
<dbReference type="Proteomes" id="UP000638313">
    <property type="component" value="Unassembled WGS sequence"/>
</dbReference>
<evidence type="ECO:0000256" key="3">
    <source>
        <dbReference type="ARBA" id="ARBA00023163"/>
    </source>
</evidence>
<reference evidence="6" key="1">
    <citation type="journal article" date="2014" name="Int. J. Syst. Evol. Microbiol.">
        <title>Complete genome sequence of Corynebacterium casei LMG S-19264T (=DSM 44701T), isolated from a smear-ripened cheese.</title>
        <authorList>
            <consortium name="US DOE Joint Genome Institute (JGI-PGF)"/>
            <person name="Walter F."/>
            <person name="Albersmeier A."/>
            <person name="Kalinowski J."/>
            <person name="Ruckert C."/>
        </authorList>
    </citation>
    <scope>NUCLEOTIDE SEQUENCE</scope>
    <source>
        <strain evidence="6">JCM 4059</strain>
    </source>
</reference>
<dbReference type="PANTHER" id="PTHR46796:SF6">
    <property type="entry name" value="ARAC SUBFAMILY"/>
    <property type="match status" value="1"/>
</dbReference>
<evidence type="ECO:0000256" key="1">
    <source>
        <dbReference type="ARBA" id="ARBA00023015"/>
    </source>
</evidence>
<dbReference type="InterPro" id="IPR037923">
    <property type="entry name" value="HTH-like"/>
</dbReference>
<feature type="domain" description="HTH araC/xylS-type" evidence="5">
    <location>
        <begin position="200"/>
        <end position="298"/>
    </location>
</feature>
<protein>
    <submittedName>
        <fullName evidence="6">Transcriptional regulator</fullName>
    </submittedName>
</protein>
<dbReference type="Gene3D" id="1.10.10.60">
    <property type="entry name" value="Homeodomain-like"/>
    <property type="match status" value="1"/>
</dbReference>
<organism evidence="6 7">
    <name type="scientific">Streptomyces mashuensis</name>
    <dbReference type="NCBI Taxonomy" id="33904"/>
    <lineage>
        <taxon>Bacteria</taxon>
        <taxon>Bacillati</taxon>
        <taxon>Actinomycetota</taxon>
        <taxon>Actinomycetes</taxon>
        <taxon>Kitasatosporales</taxon>
        <taxon>Streptomycetaceae</taxon>
        <taxon>Streptomyces</taxon>
    </lineage>
</organism>